<evidence type="ECO:0000313" key="2">
    <source>
        <dbReference type="EMBL" id="QGG46498.1"/>
    </source>
</evidence>
<evidence type="ECO:0000313" key="3">
    <source>
        <dbReference type="Proteomes" id="UP000366051"/>
    </source>
</evidence>
<dbReference type="AlphaFoldDB" id="A0A5Q2MW44"/>
<keyword evidence="1" id="KW-1133">Transmembrane helix</keyword>
<protein>
    <submittedName>
        <fullName evidence="2">Uncharacterized protein</fullName>
    </submittedName>
</protein>
<keyword evidence="1" id="KW-0472">Membrane</keyword>
<organism evidence="2 3">
    <name type="scientific">Heliorestis convoluta</name>
    <dbReference type="NCBI Taxonomy" id="356322"/>
    <lineage>
        <taxon>Bacteria</taxon>
        <taxon>Bacillati</taxon>
        <taxon>Bacillota</taxon>
        <taxon>Clostridia</taxon>
        <taxon>Eubacteriales</taxon>
        <taxon>Heliobacteriaceae</taxon>
        <taxon>Heliorestis</taxon>
    </lineage>
</organism>
<evidence type="ECO:0000256" key="1">
    <source>
        <dbReference type="SAM" id="Phobius"/>
    </source>
</evidence>
<reference evidence="3" key="1">
    <citation type="submission" date="2019-11" db="EMBL/GenBank/DDBJ databases">
        <title>Genome sequence of Heliorestis convoluta strain HH, an alkaliphilic and minimalistic phototrophic bacterium from a soda lake in Egypt.</title>
        <authorList>
            <person name="Dewey E.D."/>
            <person name="Stokes L.M."/>
            <person name="Burchell B.M."/>
            <person name="Shaffer K.N."/>
            <person name="Huntington A.M."/>
            <person name="Baker J.M."/>
            <person name="Nadendla S."/>
            <person name="Giglio M.G."/>
            <person name="Touchman J.W."/>
            <person name="Blankenship R.E."/>
            <person name="Madigan M.T."/>
            <person name="Sattley W.M."/>
        </authorList>
    </citation>
    <scope>NUCLEOTIDE SEQUENCE [LARGE SCALE GENOMIC DNA]</scope>
    <source>
        <strain evidence="3">HH</strain>
    </source>
</reference>
<keyword evidence="1" id="KW-0812">Transmembrane</keyword>
<name>A0A5Q2MW44_9FIRM</name>
<gene>
    <name evidence="2" type="ORF">FTV88_0319</name>
</gene>
<proteinExistence type="predicted"/>
<dbReference type="KEGG" id="hcv:FTV88_0319"/>
<feature type="transmembrane region" description="Helical" evidence="1">
    <location>
        <begin position="54"/>
        <end position="77"/>
    </location>
</feature>
<dbReference type="Proteomes" id="UP000366051">
    <property type="component" value="Chromosome"/>
</dbReference>
<accession>A0A5Q2MW44</accession>
<dbReference type="EMBL" id="CP045875">
    <property type="protein sequence ID" value="QGG46498.1"/>
    <property type="molecule type" value="Genomic_DNA"/>
</dbReference>
<keyword evidence="3" id="KW-1185">Reference proteome</keyword>
<sequence>MASYLTFSQERQSTVKKIVLQITLCGKILKTNDPAILCWIKGLLLLFHDIFHRFPYLVLPFTLFELNLWLLFLIMIYERGS</sequence>